<dbReference type="AlphaFoldDB" id="A0A2H0V5Y2"/>
<evidence type="ECO:0000313" key="1">
    <source>
        <dbReference type="EMBL" id="PIR94514.1"/>
    </source>
</evidence>
<name>A0A2H0V5Y2_9BACT</name>
<gene>
    <name evidence="1" type="ORF">COT97_01040</name>
</gene>
<evidence type="ECO:0000313" key="2">
    <source>
        <dbReference type="Proteomes" id="UP000229901"/>
    </source>
</evidence>
<organism evidence="1 2">
    <name type="scientific">Candidatus Falkowbacteria bacterium CG10_big_fil_rev_8_21_14_0_10_39_11</name>
    <dbReference type="NCBI Taxonomy" id="1974565"/>
    <lineage>
        <taxon>Bacteria</taxon>
        <taxon>Candidatus Falkowiibacteriota</taxon>
    </lineage>
</organism>
<accession>A0A2H0V5Y2</accession>
<dbReference type="Proteomes" id="UP000229901">
    <property type="component" value="Unassembled WGS sequence"/>
</dbReference>
<proteinExistence type="predicted"/>
<reference evidence="2" key="1">
    <citation type="submission" date="2017-09" db="EMBL/GenBank/DDBJ databases">
        <title>Depth-based differentiation of microbial function through sediment-hosted aquifers and enrichment of novel symbionts in the deep terrestrial subsurface.</title>
        <authorList>
            <person name="Probst A.J."/>
            <person name="Ladd B."/>
            <person name="Jarett J.K."/>
            <person name="Geller-Mcgrath D.E."/>
            <person name="Sieber C.M.K."/>
            <person name="Emerson J.B."/>
            <person name="Anantharaman K."/>
            <person name="Thomas B.C."/>
            <person name="Malmstrom R."/>
            <person name="Stieglmeier M."/>
            <person name="Klingl A."/>
            <person name="Woyke T."/>
            <person name="Ryan C.M."/>
            <person name="Banfield J.F."/>
        </authorList>
    </citation>
    <scope>NUCLEOTIDE SEQUENCE [LARGE SCALE GENOMIC DNA]</scope>
</reference>
<protein>
    <submittedName>
        <fullName evidence="1">Uncharacterized protein</fullName>
    </submittedName>
</protein>
<sequence>MTKTIIRVSIDSMSMTADKSEPVSSADLDVIFWLNGIDSVYRFTLLSQPDFATHVADWHKWEEIEGIDVGIRVEAEFAAGAEFALMNYVAYSDEDRPFLPDIVINSDQINRELAEKAIVWYFGELELGFDRCVFAWKPMSLILLG</sequence>
<dbReference type="EMBL" id="PFAP01000004">
    <property type="protein sequence ID" value="PIR94514.1"/>
    <property type="molecule type" value="Genomic_DNA"/>
</dbReference>
<comment type="caution">
    <text evidence="1">The sequence shown here is derived from an EMBL/GenBank/DDBJ whole genome shotgun (WGS) entry which is preliminary data.</text>
</comment>